<keyword evidence="1" id="KW-1133">Transmembrane helix</keyword>
<reference evidence="2" key="2">
    <citation type="submission" date="2020-09" db="EMBL/GenBank/DDBJ databases">
        <authorList>
            <person name="Sun Q."/>
            <person name="Kim S."/>
        </authorList>
    </citation>
    <scope>NUCLEOTIDE SEQUENCE</scope>
    <source>
        <strain evidence="2">KCTC 32337</strain>
    </source>
</reference>
<keyword evidence="1" id="KW-1003">Cell membrane</keyword>
<dbReference type="AlphaFoldDB" id="A0A8H9M4N7"/>
<comment type="similarity">
    <text evidence="1">Belongs to the SURF1 family.</text>
</comment>
<dbReference type="CDD" id="cd06662">
    <property type="entry name" value="SURF1"/>
    <property type="match status" value="1"/>
</dbReference>
<dbReference type="RefSeq" id="WP_191866609.1">
    <property type="nucleotide sequence ID" value="NZ_BMZC01000009.1"/>
</dbReference>
<keyword evidence="1" id="KW-0472">Membrane</keyword>
<keyword evidence="1" id="KW-0812">Transmembrane</keyword>
<feature type="transmembrane region" description="Helical" evidence="1">
    <location>
        <begin position="186"/>
        <end position="207"/>
    </location>
</feature>
<name>A0A8H9M4N7_9ALTE</name>
<reference evidence="2" key="1">
    <citation type="journal article" date="2014" name="Int. J. Syst. Evol. Microbiol.">
        <title>Complete genome sequence of Corynebacterium casei LMG S-19264T (=DSM 44701T), isolated from a smear-ripened cheese.</title>
        <authorList>
            <consortium name="US DOE Joint Genome Institute (JGI-PGF)"/>
            <person name="Walter F."/>
            <person name="Albersmeier A."/>
            <person name="Kalinowski J."/>
            <person name="Ruckert C."/>
        </authorList>
    </citation>
    <scope>NUCLEOTIDE SEQUENCE</scope>
    <source>
        <strain evidence="2">KCTC 32337</strain>
    </source>
</reference>
<dbReference type="Pfam" id="PF02104">
    <property type="entry name" value="SURF1"/>
    <property type="match status" value="1"/>
</dbReference>
<proteinExistence type="inferred from homology"/>
<evidence type="ECO:0000313" key="3">
    <source>
        <dbReference type="Proteomes" id="UP000622604"/>
    </source>
</evidence>
<protein>
    <recommendedName>
        <fullName evidence="1">SURF1-like protein</fullName>
    </recommendedName>
</protein>
<comment type="caution">
    <text evidence="1">Lacks conserved residue(s) required for the propagation of feature annotation.</text>
</comment>
<organism evidence="2 3">
    <name type="scientific">Paraglaciecola chathamensis</name>
    <dbReference type="NCBI Taxonomy" id="368405"/>
    <lineage>
        <taxon>Bacteria</taxon>
        <taxon>Pseudomonadati</taxon>
        <taxon>Pseudomonadota</taxon>
        <taxon>Gammaproteobacteria</taxon>
        <taxon>Alteromonadales</taxon>
        <taxon>Alteromonadaceae</taxon>
        <taxon>Paraglaciecola</taxon>
    </lineage>
</organism>
<evidence type="ECO:0000256" key="1">
    <source>
        <dbReference type="RuleBase" id="RU363076"/>
    </source>
</evidence>
<evidence type="ECO:0000313" key="2">
    <source>
        <dbReference type="EMBL" id="GGZ71608.1"/>
    </source>
</evidence>
<dbReference type="PROSITE" id="PS50895">
    <property type="entry name" value="SURF1"/>
    <property type="match status" value="1"/>
</dbReference>
<dbReference type="EMBL" id="BMZC01000009">
    <property type="protein sequence ID" value="GGZ71608.1"/>
    <property type="molecule type" value="Genomic_DNA"/>
</dbReference>
<dbReference type="Proteomes" id="UP000622604">
    <property type="component" value="Unassembled WGS sequence"/>
</dbReference>
<gene>
    <name evidence="2" type="ORF">GCM10011274_32550</name>
</gene>
<comment type="caution">
    <text evidence="2">The sequence shown here is derived from an EMBL/GenBank/DDBJ whole genome shotgun (WGS) entry which is preliminary data.</text>
</comment>
<sequence length="224" mass="25447">MFALANWQLQRGLDKAQRMQSIDSASNSASYSLETLLARNQDIQDLPISFSGSINPQHVFLLDNRIKQGRPGFDVYVIAQSDTHNVLVNFGWVAGKQMRDDLPEVSLPDRLNDAQGRIVLPSDNPMVTETATHDALWPKVIQQIDIQFIEQVLHAEVLPFVITLTQSNEQFIRDWQPVVMPPEKHYAYAVQWLGLGIAAFFVYFFALRARLRSGLKKGSHEQDE</sequence>
<accession>A0A8H9M4N7</accession>
<dbReference type="GO" id="GO:0005886">
    <property type="term" value="C:plasma membrane"/>
    <property type="evidence" value="ECO:0007669"/>
    <property type="project" value="UniProtKB-SubCell"/>
</dbReference>
<dbReference type="InterPro" id="IPR002994">
    <property type="entry name" value="Surf1/Shy1"/>
</dbReference>
<comment type="subcellular location">
    <subcellularLocation>
        <location evidence="1">Cell membrane</location>
        <topology evidence="1">Multi-pass membrane protein</topology>
    </subcellularLocation>
</comment>